<evidence type="ECO:0000313" key="3">
    <source>
        <dbReference type="EMBL" id="RRD01829.1"/>
    </source>
</evidence>
<dbReference type="InterPro" id="IPR009057">
    <property type="entry name" value="Homeodomain-like_sf"/>
</dbReference>
<dbReference type="SUPFAM" id="SSF46689">
    <property type="entry name" value="Homeodomain-like"/>
    <property type="match status" value="1"/>
</dbReference>
<dbReference type="PANTHER" id="PTHR30461">
    <property type="entry name" value="DNA-INVERTASE FROM LAMBDOID PROPHAGE"/>
    <property type="match status" value="1"/>
</dbReference>
<comment type="similarity">
    <text evidence="1">Belongs to the site-specific recombinase resolvase family.</text>
</comment>
<dbReference type="InterPro" id="IPR036162">
    <property type="entry name" value="Resolvase-like_N_sf"/>
</dbReference>
<dbReference type="Gene3D" id="3.40.50.1390">
    <property type="entry name" value="Resolvase, N-terminal catalytic domain"/>
    <property type="match status" value="1"/>
</dbReference>
<evidence type="ECO:0000256" key="1">
    <source>
        <dbReference type="ARBA" id="ARBA00009913"/>
    </source>
</evidence>
<keyword evidence="4" id="KW-1185">Reference proteome</keyword>
<feature type="domain" description="Resolvase/invertase-type recombinase catalytic" evidence="2">
    <location>
        <begin position="6"/>
        <end position="141"/>
    </location>
</feature>
<dbReference type="SMART" id="SM00857">
    <property type="entry name" value="Resolvase"/>
    <property type="match status" value="1"/>
</dbReference>
<sequence length="190" mass="21448">MRLGMTDIAYLRVPPVEQDVAPQLEVIGQQMKRTFIDKCRSGHTDRPALRKLRAYVRKGDVLHVSAIDRLARNLYDLRDLVREFNSKGVTVQFHNEGLTFNPADREGSGKMLKLVEALTGFEKALVKEKQSEGIEKAKERNAYKGRKPTHSVERIQAALDRNDGNKTAAARELGVSYRTILRTCQKAGID</sequence>
<dbReference type="SUPFAM" id="SSF53041">
    <property type="entry name" value="Resolvase-like"/>
    <property type="match status" value="1"/>
</dbReference>
<dbReference type="Proteomes" id="UP000267535">
    <property type="component" value="Unassembled WGS sequence"/>
</dbReference>
<dbReference type="OrthoDB" id="9786476at2"/>
<organism evidence="3 4">
    <name type="scientific">Amphritea balenae</name>
    <dbReference type="NCBI Taxonomy" id="452629"/>
    <lineage>
        <taxon>Bacteria</taxon>
        <taxon>Pseudomonadati</taxon>
        <taxon>Pseudomonadota</taxon>
        <taxon>Gammaproteobacteria</taxon>
        <taxon>Oceanospirillales</taxon>
        <taxon>Oceanospirillaceae</taxon>
        <taxon>Amphritea</taxon>
    </lineage>
</organism>
<evidence type="ECO:0000313" key="4">
    <source>
        <dbReference type="Proteomes" id="UP000267535"/>
    </source>
</evidence>
<proteinExistence type="inferred from homology"/>
<name>A0A3P1SXJ7_9GAMM</name>
<gene>
    <name evidence="3" type="ORF">EHS89_02360</name>
</gene>
<dbReference type="GO" id="GO:0000150">
    <property type="term" value="F:DNA strand exchange activity"/>
    <property type="evidence" value="ECO:0007669"/>
    <property type="project" value="InterPro"/>
</dbReference>
<dbReference type="Gene3D" id="1.10.10.60">
    <property type="entry name" value="Homeodomain-like"/>
    <property type="match status" value="1"/>
</dbReference>
<dbReference type="PROSITE" id="PS51736">
    <property type="entry name" value="RECOMBINASES_3"/>
    <property type="match status" value="1"/>
</dbReference>
<comment type="caution">
    <text evidence="3">The sequence shown here is derived from an EMBL/GenBank/DDBJ whole genome shotgun (WGS) entry which is preliminary data.</text>
</comment>
<dbReference type="PRINTS" id="PR01590">
    <property type="entry name" value="HTHFIS"/>
</dbReference>
<protein>
    <submittedName>
        <fullName evidence="3">Resolvase</fullName>
    </submittedName>
</protein>
<dbReference type="CDD" id="cd03768">
    <property type="entry name" value="SR_ResInv"/>
    <property type="match status" value="1"/>
</dbReference>
<dbReference type="Pfam" id="PF00239">
    <property type="entry name" value="Resolvase"/>
    <property type="match status" value="1"/>
</dbReference>
<dbReference type="EMBL" id="RQXV01000001">
    <property type="protein sequence ID" value="RRD01829.1"/>
    <property type="molecule type" value="Genomic_DNA"/>
</dbReference>
<dbReference type="PANTHER" id="PTHR30461:SF26">
    <property type="entry name" value="RESOLVASE HOMOLOG YNEB"/>
    <property type="match status" value="1"/>
</dbReference>
<dbReference type="AlphaFoldDB" id="A0A3P1SXJ7"/>
<reference evidence="3 4" key="1">
    <citation type="submission" date="2018-11" db="EMBL/GenBank/DDBJ databases">
        <title>The draft genome sequence of Amphritea balenae JAMM 1525T.</title>
        <authorList>
            <person name="Fang Z."/>
            <person name="Zhang Y."/>
            <person name="Han X."/>
        </authorList>
    </citation>
    <scope>NUCLEOTIDE SEQUENCE [LARGE SCALE GENOMIC DNA]</scope>
    <source>
        <strain evidence="3 4">JAMM 1525</strain>
    </source>
</reference>
<dbReference type="InterPro" id="IPR006119">
    <property type="entry name" value="Resolv_N"/>
</dbReference>
<dbReference type="Pfam" id="PF02954">
    <property type="entry name" value="HTH_8"/>
    <property type="match status" value="1"/>
</dbReference>
<dbReference type="GO" id="GO:0043565">
    <property type="term" value="F:sequence-specific DNA binding"/>
    <property type="evidence" value="ECO:0007669"/>
    <property type="project" value="InterPro"/>
</dbReference>
<dbReference type="InterPro" id="IPR050639">
    <property type="entry name" value="SSR_resolvase"/>
</dbReference>
<dbReference type="InterPro" id="IPR002197">
    <property type="entry name" value="HTH_Fis"/>
</dbReference>
<evidence type="ECO:0000259" key="2">
    <source>
        <dbReference type="PROSITE" id="PS51736"/>
    </source>
</evidence>
<accession>A0A3P1SXJ7</accession>